<keyword evidence="4" id="KW-0645">Protease</keyword>
<evidence type="ECO:0000256" key="2">
    <source>
        <dbReference type="SAM" id="Phobius"/>
    </source>
</evidence>
<feature type="transmembrane region" description="Helical" evidence="2">
    <location>
        <begin position="56"/>
        <end position="75"/>
    </location>
</feature>
<evidence type="ECO:0000259" key="3">
    <source>
        <dbReference type="Pfam" id="PF02517"/>
    </source>
</evidence>
<feature type="transmembrane region" description="Helical" evidence="2">
    <location>
        <begin position="194"/>
        <end position="212"/>
    </location>
</feature>
<feature type="transmembrane region" description="Helical" evidence="2">
    <location>
        <begin position="20"/>
        <end position="44"/>
    </location>
</feature>
<keyword evidence="2" id="KW-1133">Transmembrane helix</keyword>
<dbReference type="Pfam" id="PF02517">
    <property type="entry name" value="Rce1-like"/>
    <property type="match status" value="1"/>
</dbReference>
<evidence type="ECO:0000313" key="4">
    <source>
        <dbReference type="EMBL" id="MPV36821.1"/>
    </source>
</evidence>
<reference evidence="4 5" key="1">
    <citation type="submission" date="2019-10" db="EMBL/GenBank/DDBJ databases">
        <title>Georgenia wutianyii sp. nov. and Georgenia yuyongxinii sp. nov. isolated from plateau pika (Ochotona curzoniae) in the Qinghai-Tibet plateau of China.</title>
        <authorList>
            <person name="Tian Z."/>
        </authorList>
    </citation>
    <scope>NUCLEOTIDE SEQUENCE [LARGE SCALE GENOMIC DNA]</scope>
    <source>
        <strain evidence="4 5">JCM 19765</strain>
    </source>
</reference>
<dbReference type="AlphaFoldDB" id="A0A6N7EHC9"/>
<dbReference type="PANTHER" id="PTHR39430">
    <property type="entry name" value="MEMBRANE-ASSOCIATED PROTEASE-RELATED"/>
    <property type="match status" value="1"/>
</dbReference>
<organism evidence="4 5">
    <name type="scientific">Georgenia subflava</name>
    <dbReference type="NCBI Taxonomy" id="1622177"/>
    <lineage>
        <taxon>Bacteria</taxon>
        <taxon>Bacillati</taxon>
        <taxon>Actinomycetota</taxon>
        <taxon>Actinomycetes</taxon>
        <taxon>Micrococcales</taxon>
        <taxon>Bogoriellaceae</taxon>
        <taxon>Georgenia</taxon>
    </lineage>
</organism>
<evidence type="ECO:0000256" key="1">
    <source>
        <dbReference type="SAM" id="MobiDB-lite"/>
    </source>
</evidence>
<proteinExistence type="predicted"/>
<feature type="transmembrane region" description="Helical" evidence="2">
    <location>
        <begin position="127"/>
        <end position="147"/>
    </location>
</feature>
<dbReference type="GO" id="GO:0006508">
    <property type="term" value="P:proteolysis"/>
    <property type="evidence" value="ECO:0007669"/>
    <property type="project" value="UniProtKB-KW"/>
</dbReference>
<sequence>MTHPRSAHPWSSRPRMPLILRLVIVGAGALVIWLAIASLGTVLWDEEMSLARHLANALSAFVLAGLLVVVARKLLDRRPVATLGLTRGLVAVRDLLYGALTWLLPAAVGLGVALGAGWLQIEINATVAETIGVVLLLIVLVFVYEAFPEELVFRGYIYRNLTTAMAPWLAILAQALIFAAFGTTLWVVTHGWGVLLERLVMFFGMAVVAGCIRLISGSIWSAVGFHLAFQVVMQMFLSGQYLEVSLSDDRAFIVATAVVAFATAATIAGAFWRGQPNWTRPEPDTALPAAHATSRRLSKSDVAAVRRSRR</sequence>
<keyword evidence="2" id="KW-0812">Transmembrane</keyword>
<keyword evidence="4" id="KW-0378">Hydrolase</keyword>
<dbReference type="Proteomes" id="UP000437709">
    <property type="component" value="Unassembled WGS sequence"/>
</dbReference>
<name>A0A6N7EHC9_9MICO</name>
<feature type="transmembrane region" description="Helical" evidence="2">
    <location>
        <begin position="168"/>
        <end position="188"/>
    </location>
</feature>
<feature type="domain" description="CAAX prenyl protease 2/Lysostaphin resistance protein A-like" evidence="3">
    <location>
        <begin position="134"/>
        <end position="231"/>
    </location>
</feature>
<comment type="caution">
    <text evidence="4">The sequence shown here is derived from an EMBL/GenBank/DDBJ whole genome shotgun (WGS) entry which is preliminary data.</text>
</comment>
<keyword evidence="2" id="KW-0472">Membrane</keyword>
<dbReference type="GO" id="GO:0004175">
    <property type="term" value="F:endopeptidase activity"/>
    <property type="evidence" value="ECO:0007669"/>
    <property type="project" value="UniProtKB-ARBA"/>
</dbReference>
<dbReference type="OrthoDB" id="6059004at2"/>
<keyword evidence="5" id="KW-1185">Reference proteome</keyword>
<feature type="transmembrane region" description="Helical" evidence="2">
    <location>
        <begin position="95"/>
        <end position="121"/>
    </location>
</feature>
<feature type="region of interest" description="Disordered" evidence="1">
    <location>
        <begin position="279"/>
        <end position="310"/>
    </location>
</feature>
<dbReference type="InterPro" id="IPR003675">
    <property type="entry name" value="Rce1/LyrA-like_dom"/>
</dbReference>
<evidence type="ECO:0000313" key="5">
    <source>
        <dbReference type="Proteomes" id="UP000437709"/>
    </source>
</evidence>
<dbReference type="GO" id="GO:0008237">
    <property type="term" value="F:metallopeptidase activity"/>
    <property type="evidence" value="ECO:0007669"/>
    <property type="project" value="UniProtKB-KW"/>
</dbReference>
<gene>
    <name evidence="4" type="ORF">GB881_07070</name>
</gene>
<dbReference type="GO" id="GO:0080120">
    <property type="term" value="P:CAAX-box protein maturation"/>
    <property type="evidence" value="ECO:0007669"/>
    <property type="project" value="UniProtKB-ARBA"/>
</dbReference>
<dbReference type="EMBL" id="WHPC01000019">
    <property type="protein sequence ID" value="MPV36821.1"/>
    <property type="molecule type" value="Genomic_DNA"/>
</dbReference>
<feature type="transmembrane region" description="Helical" evidence="2">
    <location>
        <begin position="219"/>
        <end position="239"/>
    </location>
</feature>
<accession>A0A6N7EHC9</accession>
<protein>
    <submittedName>
        <fullName evidence="4">CPBP family intramembrane metalloprotease</fullName>
    </submittedName>
</protein>
<keyword evidence="4" id="KW-0482">Metalloprotease</keyword>
<feature type="transmembrane region" description="Helical" evidence="2">
    <location>
        <begin position="251"/>
        <end position="272"/>
    </location>
</feature>
<dbReference type="PANTHER" id="PTHR39430:SF1">
    <property type="entry name" value="PROTEASE"/>
    <property type="match status" value="1"/>
</dbReference>